<dbReference type="PANTHER" id="PTHR14679:SF1">
    <property type="entry name" value="GEM-ASSOCIATED PROTEIN 7"/>
    <property type="match status" value="1"/>
</dbReference>
<dbReference type="PANTHER" id="PTHR14679">
    <property type="entry name" value="GEM-ASSOCIATED PROTEIN 7"/>
    <property type="match status" value="1"/>
</dbReference>
<keyword evidence="2" id="KW-1185">Reference proteome</keyword>
<accession>A0A0L7LG62</accession>
<name>A0A0L7LG62_OPEBR</name>
<comment type="caution">
    <text evidence="1">The sequence shown here is derived from an EMBL/GenBank/DDBJ whole genome shotgun (WGS) entry which is preliminary data.</text>
</comment>
<evidence type="ECO:0000313" key="1">
    <source>
        <dbReference type="EMBL" id="KOB74395.1"/>
    </source>
</evidence>
<protein>
    <submittedName>
        <fullName evidence="1">Gem associated protein 7</fullName>
    </submittedName>
</protein>
<organism evidence="1 2">
    <name type="scientific">Operophtera brumata</name>
    <name type="common">Winter moth</name>
    <name type="synonym">Phalaena brumata</name>
    <dbReference type="NCBI Taxonomy" id="104452"/>
    <lineage>
        <taxon>Eukaryota</taxon>
        <taxon>Metazoa</taxon>
        <taxon>Ecdysozoa</taxon>
        <taxon>Arthropoda</taxon>
        <taxon>Hexapoda</taxon>
        <taxon>Insecta</taxon>
        <taxon>Pterygota</taxon>
        <taxon>Neoptera</taxon>
        <taxon>Endopterygota</taxon>
        <taxon>Lepidoptera</taxon>
        <taxon>Glossata</taxon>
        <taxon>Ditrysia</taxon>
        <taxon>Geometroidea</taxon>
        <taxon>Geometridae</taxon>
        <taxon>Larentiinae</taxon>
        <taxon>Operophtera</taxon>
    </lineage>
</organism>
<dbReference type="Pfam" id="PF11095">
    <property type="entry name" value="Gemin7"/>
    <property type="match status" value="1"/>
</dbReference>
<reference evidence="1 2" key="1">
    <citation type="journal article" date="2015" name="Genome Biol. Evol.">
        <title>The genome of winter moth (Operophtera brumata) provides a genomic perspective on sexual dimorphism and phenology.</title>
        <authorList>
            <person name="Derks M.F."/>
            <person name="Smit S."/>
            <person name="Salis L."/>
            <person name="Schijlen E."/>
            <person name="Bossers A."/>
            <person name="Mateman C."/>
            <person name="Pijl A.S."/>
            <person name="de Ridder D."/>
            <person name="Groenen M.A."/>
            <person name="Visser M.E."/>
            <person name="Megens H.J."/>
        </authorList>
    </citation>
    <scope>NUCLEOTIDE SEQUENCE [LARGE SCALE GENOMIC DNA]</scope>
    <source>
        <strain evidence="1">WM2013NL</strain>
        <tissue evidence="1">Head and thorax</tissue>
    </source>
</reference>
<dbReference type="GO" id="GO:0000387">
    <property type="term" value="P:spliceosomal snRNP assembly"/>
    <property type="evidence" value="ECO:0007669"/>
    <property type="project" value="TreeGrafter"/>
</dbReference>
<dbReference type="AlphaFoldDB" id="A0A0L7LG62"/>
<dbReference type="Proteomes" id="UP000037510">
    <property type="component" value="Unassembled WGS sequence"/>
</dbReference>
<dbReference type="EMBL" id="JTDY01001253">
    <property type="protein sequence ID" value="KOB74395.1"/>
    <property type="molecule type" value="Genomic_DNA"/>
</dbReference>
<evidence type="ECO:0000313" key="2">
    <source>
        <dbReference type="Proteomes" id="UP000037510"/>
    </source>
</evidence>
<dbReference type="GO" id="GO:0034719">
    <property type="term" value="C:SMN-Sm protein complex"/>
    <property type="evidence" value="ECO:0007669"/>
    <property type="project" value="InterPro"/>
</dbReference>
<dbReference type="Gene3D" id="2.30.30.100">
    <property type="match status" value="1"/>
</dbReference>
<sequence length="106" mass="11707">MALTPQQRARAHLRANFLYGLCELNGESCNITTFEQSTLSGTFKGWKTDGDSGEILVQSLQTPAGENMNTALVRTSDIIAIEFNEDIVLPTRCRVKTECNGDLRGR</sequence>
<gene>
    <name evidence="1" type="ORF">OBRU01_09171</name>
</gene>
<dbReference type="InterPro" id="IPR020338">
    <property type="entry name" value="SMN_gemin7"/>
</dbReference>
<proteinExistence type="predicted"/>